<dbReference type="Proteomes" id="UP001189429">
    <property type="component" value="Unassembled WGS sequence"/>
</dbReference>
<proteinExistence type="predicted"/>
<evidence type="ECO:0000313" key="1">
    <source>
        <dbReference type="EMBL" id="CAK0836100.1"/>
    </source>
</evidence>
<name>A0ABN9SUN2_9DINO</name>
<accession>A0ABN9SUN2</accession>
<evidence type="ECO:0000313" key="2">
    <source>
        <dbReference type="Proteomes" id="UP001189429"/>
    </source>
</evidence>
<feature type="non-terminal residue" evidence="1">
    <location>
        <position position="1212"/>
    </location>
</feature>
<evidence type="ECO:0008006" key="3">
    <source>
        <dbReference type="Google" id="ProtNLM"/>
    </source>
</evidence>
<gene>
    <name evidence="1" type="ORF">PCOR1329_LOCUS32713</name>
</gene>
<protein>
    <recommendedName>
        <fullName evidence="3">DNA-directed DNA polymerase</fullName>
    </recommendedName>
</protein>
<comment type="caution">
    <text evidence="1">The sequence shown here is derived from an EMBL/GenBank/DDBJ whole genome shotgun (WGS) entry which is preliminary data.</text>
</comment>
<dbReference type="EMBL" id="CAUYUJ010013370">
    <property type="protein sequence ID" value="CAK0836100.1"/>
    <property type="molecule type" value="Genomic_DNA"/>
</dbReference>
<sequence length="1212" mass="131121">MTAPVNLFEVGARLAELWLLRGHACPPCSCPPCPAQTCSLTCSGPASSHSEPCSASEAPGGPGWSSEWLAAAAGAGLGWLAARCWPPAVTLAVAFAAEVPPVPDRAAPQPPPVATGGPVTPSQLTLDLAEPQVLINFPDDAAGLRWHHRLLLIQTPTPGVWIASTPDYSVHRLDLNVHRVVALARNGPFLAAQWHESYVFDNPIPAVDHTRIRQQAGSLALVLGQVGPAPAAPPGAAGVWRVADPSHRAFGDEIPAQVLSDPAAFITPDAAGDEDYLCGLVMIDGCWTFCQLVADSDKDAWERVLISDHRKDARVAGDSRDPLTGQRLSSFVDSLALQYAASDPPFPLGGQRVAHEYMRTLRATGMEGVTPHLDFVHKSDISPNSNITRASRRLTDAPHAFQQQDMLNLPSLVGIEVLVRYLAQIEMAVACNHRSPDFQDLDAVVASTVNEHGGLVLPEYTKYIAQIQKALMALNDLGAPLAAARRLASALPANAAQAFVLQRVHQRAAAFGEPLGEDVHRLKILDSGIRPLPIRSLVPGSLLPLIDHPEKYLYRSQAVLGAMTEAGELLAPVHPFWDVNLRRDPKLRLDLFKKLIRIGLVGVRTRCRVRASIFFVDKKDGSRTRMVIDGREPSAMHRRPPRTELGSSAAPSGLCFDADTLADGDSGYHGASADLRQGFYQMQWLEVGSWFCFDFPMAIKNFDLDSVYDEASRSYVHVDRDTVVYPCFQGPAMGWSMVLSIPAGAARIVSERAPCARLGRGELAGASYVDNANVAGSPRELVDAALRAILREFERRGLSFHEVCYATQDFVCRGVRFDFLLGRAVPQRDQAWRLRRAVTALIDRRGCTATAMEVILGHVEKKHFMLMRPALAILSSLYRVAYSDCDYCKFDVEQLRELGLVKALIPLAGVDLGAPWHPWACCSDASMWGHALATSKFEPDELRDIGAYRERWRFLALDRCSDDPRGLPGAECSTLASYAAGASDDAAFAGPGPWQLVVRGALRFLFGAPARVPEGRATLLGLRRATPPVAAHGCRAPSIGDNLSSMMAFEKGRCANPVLRQLACQAAARQLATGIQHYHRYSESKRNPTDYDSRAADRFELAPGQTQRGAARDLGVTISLPPTPQAPPAGPVAAVGTGELPCSPGPPAGHGVGPRLLSGWPRTRARARCILELYAGCTRLAAACLDEGLQAWVPVDISRGSWRDLTDKNVIG</sequence>
<keyword evidence="2" id="KW-1185">Reference proteome</keyword>
<organism evidence="1 2">
    <name type="scientific">Prorocentrum cordatum</name>
    <dbReference type="NCBI Taxonomy" id="2364126"/>
    <lineage>
        <taxon>Eukaryota</taxon>
        <taxon>Sar</taxon>
        <taxon>Alveolata</taxon>
        <taxon>Dinophyceae</taxon>
        <taxon>Prorocentrales</taxon>
        <taxon>Prorocentraceae</taxon>
        <taxon>Prorocentrum</taxon>
    </lineage>
</organism>
<reference evidence="1" key="1">
    <citation type="submission" date="2023-10" db="EMBL/GenBank/DDBJ databases">
        <authorList>
            <person name="Chen Y."/>
            <person name="Shah S."/>
            <person name="Dougan E. K."/>
            <person name="Thang M."/>
            <person name="Chan C."/>
        </authorList>
    </citation>
    <scope>NUCLEOTIDE SEQUENCE [LARGE SCALE GENOMIC DNA]</scope>
</reference>